<gene>
    <name evidence="3" type="ORF">Pan216_57450</name>
</gene>
<organism evidence="3 4">
    <name type="scientific">Kolteria novifilia</name>
    <dbReference type="NCBI Taxonomy" id="2527975"/>
    <lineage>
        <taxon>Bacteria</taxon>
        <taxon>Pseudomonadati</taxon>
        <taxon>Planctomycetota</taxon>
        <taxon>Planctomycetia</taxon>
        <taxon>Kolteriales</taxon>
        <taxon>Kolteriaceae</taxon>
        <taxon>Kolteria</taxon>
    </lineage>
</organism>
<dbReference type="Pfam" id="PF06695">
    <property type="entry name" value="Sm_multidrug_ex"/>
    <property type="match status" value="1"/>
</dbReference>
<feature type="transmembrane region" description="Helical" evidence="2">
    <location>
        <begin position="35"/>
        <end position="59"/>
    </location>
</feature>
<reference evidence="3 4" key="1">
    <citation type="submission" date="2019-02" db="EMBL/GenBank/DDBJ databases">
        <title>Deep-cultivation of Planctomycetes and their phenomic and genomic characterization uncovers novel biology.</title>
        <authorList>
            <person name="Wiegand S."/>
            <person name="Jogler M."/>
            <person name="Boedeker C."/>
            <person name="Pinto D."/>
            <person name="Vollmers J."/>
            <person name="Rivas-Marin E."/>
            <person name="Kohn T."/>
            <person name="Peeters S.H."/>
            <person name="Heuer A."/>
            <person name="Rast P."/>
            <person name="Oberbeckmann S."/>
            <person name="Bunk B."/>
            <person name="Jeske O."/>
            <person name="Meyerdierks A."/>
            <person name="Storesund J.E."/>
            <person name="Kallscheuer N."/>
            <person name="Luecker S."/>
            <person name="Lage O.M."/>
            <person name="Pohl T."/>
            <person name="Merkel B.J."/>
            <person name="Hornburger P."/>
            <person name="Mueller R.-W."/>
            <person name="Bruemmer F."/>
            <person name="Labrenz M."/>
            <person name="Spormann A.M."/>
            <person name="Op den Camp H."/>
            <person name="Overmann J."/>
            <person name="Amann R."/>
            <person name="Jetten M.S.M."/>
            <person name="Mascher T."/>
            <person name="Medema M.H."/>
            <person name="Devos D.P."/>
            <person name="Kaster A.-K."/>
            <person name="Ovreas L."/>
            <person name="Rohde M."/>
            <person name="Galperin M.Y."/>
            <person name="Jogler C."/>
        </authorList>
    </citation>
    <scope>NUCLEOTIDE SEQUENCE [LARGE SCALE GENOMIC DNA]</scope>
    <source>
        <strain evidence="3 4">Pan216</strain>
    </source>
</reference>
<keyword evidence="4" id="KW-1185">Reference proteome</keyword>
<proteinExistence type="predicted"/>
<keyword evidence="2" id="KW-0812">Transmembrane</keyword>
<accession>A0A518BCZ3</accession>
<dbReference type="AlphaFoldDB" id="A0A518BCZ3"/>
<feature type="region of interest" description="Disordered" evidence="1">
    <location>
        <begin position="1"/>
        <end position="21"/>
    </location>
</feature>
<name>A0A518BCZ3_9BACT</name>
<dbReference type="InterPro" id="IPR009577">
    <property type="entry name" value="Sm_multidrug_ex"/>
</dbReference>
<dbReference type="EMBL" id="CP036279">
    <property type="protein sequence ID" value="QDU64852.1"/>
    <property type="molecule type" value="Genomic_DNA"/>
</dbReference>
<feature type="transmembrane region" description="Helical" evidence="2">
    <location>
        <begin position="154"/>
        <end position="175"/>
    </location>
</feature>
<keyword evidence="2" id="KW-0472">Membrane</keyword>
<feature type="transmembrane region" description="Helical" evidence="2">
    <location>
        <begin position="220"/>
        <end position="239"/>
    </location>
</feature>
<evidence type="ECO:0000313" key="3">
    <source>
        <dbReference type="EMBL" id="QDU64852.1"/>
    </source>
</evidence>
<feature type="transmembrane region" description="Helical" evidence="2">
    <location>
        <begin position="99"/>
        <end position="125"/>
    </location>
</feature>
<evidence type="ECO:0000256" key="1">
    <source>
        <dbReference type="SAM" id="MobiDB-lite"/>
    </source>
</evidence>
<sequence length="265" mass="29618">MTQHSERRRKRPSPSQERAVGNDGFEESFRRDYPLLWLMTLIGPFVLTVVLVLLLAMVWGPHRVGQLLGTSVVTFFFLGKFVILAGIDHSSEVPQFLTPFELFLMVLYMDLMVALVLVFHTGFLFKIPYLGSRLRDLVDDGRFILQSNPWMRQVTFLGIIAFVMFPLSATGSVGGSIFGRLLGMGRLATFVGISIGSVLGCALMYYGAGAINRYVGQDNPLLKISGFLVVIGLVVLLNLRYRRLKEGHQRAMNERLPEGALDEST</sequence>
<evidence type="ECO:0000313" key="4">
    <source>
        <dbReference type="Proteomes" id="UP000317093"/>
    </source>
</evidence>
<evidence type="ECO:0008006" key="5">
    <source>
        <dbReference type="Google" id="ProtNLM"/>
    </source>
</evidence>
<evidence type="ECO:0000256" key="2">
    <source>
        <dbReference type="SAM" id="Phobius"/>
    </source>
</evidence>
<dbReference type="OrthoDB" id="285550at2"/>
<dbReference type="KEGG" id="knv:Pan216_57450"/>
<keyword evidence="2" id="KW-1133">Transmembrane helix</keyword>
<dbReference type="RefSeq" id="WP_145263336.1">
    <property type="nucleotide sequence ID" value="NZ_CP036279.1"/>
</dbReference>
<feature type="transmembrane region" description="Helical" evidence="2">
    <location>
        <begin position="65"/>
        <end position="87"/>
    </location>
</feature>
<protein>
    <recommendedName>
        <fullName evidence="5">Small multi-drug export protein</fullName>
    </recommendedName>
</protein>
<feature type="compositionally biased region" description="Basic residues" evidence="1">
    <location>
        <begin position="1"/>
        <end position="12"/>
    </location>
</feature>
<dbReference type="Proteomes" id="UP000317093">
    <property type="component" value="Chromosome"/>
</dbReference>
<feature type="transmembrane region" description="Helical" evidence="2">
    <location>
        <begin position="187"/>
        <end position="208"/>
    </location>
</feature>